<evidence type="ECO:0000256" key="5">
    <source>
        <dbReference type="SAM" id="Phobius"/>
    </source>
</evidence>
<evidence type="ECO:0000313" key="7">
    <source>
        <dbReference type="EMBL" id="GAA3924592.1"/>
    </source>
</evidence>
<keyword evidence="4 5" id="KW-0472">Membrane</keyword>
<dbReference type="InterPro" id="IPR035952">
    <property type="entry name" value="Rhomboid-like_sf"/>
</dbReference>
<comment type="subcellular location">
    <subcellularLocation>
        <location evidence="1">Membrane</location>
        <topology evidence="1">Multi-pass membrane protein</topology>
    </subcellularLocation>
</comment>
<feature type="transmembrane region" description="Helical" evidence="5">
    <location>
        <begin position="83"/>
        <end position="100"/>
    </location>
</feature>
<keyword evidence="7" id="KW-0378">Hydrolase</keyword>
<feature type="transmembrane region" description="Helical" evidence="5">
    <location>
        <begin position="165"/>
        <end position="183"/>
    </location>
</feature>
<sequence length="189" mass="21162">MVKAMWLKTKLVGWVCGLLVLSHLLNVLLGGLFYPFGILPRDINSLPYVLTSPWIHGGVSHLINNLIGLAIFSWLCLLRSVRLYVWSSLFIIVAGGFLVWCFGRPAMHIGASGWIFGLWSLSIALAWFDRNAKNIFIAVLVVLFYGGMIYGVLPQDEDVSFEAHFFGAVAGVVAAWMSTWTIFKRKRIN</sequence>
<organism evidence="7 8">
    <name type="scientific">Litoribacillus peritrichatus</name>
    <dbReference type="NCBI Taxonomy" id="718191"/>
    <lineage>
        <taxon>Bacteria</taxon>
        <taxon>Pseudomonadati</taxon>
        <taxon>Pseudomonadota</taxon>
        <taxon>Gammaproteobacteria</taxon>
        <taxon>Oceanospirillales</taxon>
        <taxon>Oceanospirillaceae</taxon>
        <taxon>Litoribacillus</taxon>
    </lineage>
</organism>
<reference evidence="8" key="1">
    <citation type="journal article" date="2019" name="Int. J. Syst. Evol. Microbiol.">
        <title>The Global Catalogue of Microorganisms (GCM) 10K type strain sequencing project: providing services to taxonomists for standard genome sequencing and annotation.</title>
        <authorList>
            <consortium name="The Broad Institute Genomics Platform"/>
            <consortium name="The Broad Institute Genome Sequencing Center for Infectious Disease"/>
            <person name="Wu L."/>
            <person name="Ma J."/>
        </authorList>
    </citation>
    <scope>NUCLEOTIDE SEQUENCE [LARGE SCALE GENOMIC DNA]</scope>
    <source>
        <strain evidence="8">JCM 17551</strain>
    </source>
</reference>
<name>A0ABP7MMJ9_9GAMM</name>
<comment type="caution">
    <text evidence="7">The sequence shown here is derived from an EMBL/GenBank/DDBJ whole genome shotgun (WGS) entry which is preliminary data.</text>
</comment>
<dbReference type="GO" id="GO:0008233">
    <property type="term" value="F:peptidase activity"/>
    <property type="evidence" value="ECO:0007669"/>
    <property type="project" value="UniProtKB-KW"/>
</dbReference>
<dbReference type="GO" id="GO:0006508">
    <property type="term" value="P:proteolysis"/>
    <property type="evidence" value="ECO:0007669"/>
    <property type="project" value="UniProtKB-KW"/>
</dbReference>
<feature type="transmembrane region" description="Helical" evidence="5">
    <location>
        <begin position="12"/>
        <end position="34"/>
    </location>
</feature>
<dbReference type="Proteomes" id="UP001501565">
    <property type="component" value="Unassembled WGS sequence"/>
</dbReference>
<dbReference type="Gene3D" id="1.20.1540.10">
    <property type="entry name" value="Rhomboid-like"/>
    <property type="match status" value="1"/>
</dbReference>
<evidence type="ECO:0000313" key="8">
    <source>
        <dbReference type="Proteomes" id="UP001501565"/>
    </source>
</evidence>
<evidence type="ECO:0000256" key="2">
    <source>
        <dbReference type="ARBA" id="ARBA00022692"/>
    </source>
</evidence>
<accession>A0ABP7MMJ9</accession>
<keyword evidence="2 5" id="KW-0812">Transmembrane</keyword>
<evidence type="ECO:0000256" key="1">
    <source>
        <dbReference type="ARBA" id="ARBA00004141"/>
    </source>
</evidence>
<protein>
    <submittedName>
        <fullName evidence="7">Rhomboid family intramembrane serine protease</fullName>
    </submittedName>
</protein>
<keyword evidence="8" id="KW-1185">Reference proteome</keyword>
<dbReference type="Pfam" id="PF01694">
    <property type="entry name" value="Rhomboid"/>
    <property type="match status" value="1"/>
</dbReference>
<keyword evidence="3 5" id="KW-1133">Transmembrane helix</keyword>
<feature type="transmembrane region" description="Helical" evidence="5">
    <location>
        <begin position="135"/>
        <end position="153"/>
    </location>
</feature>
<gene>
    <name evidence="7" type="ORF">GCM10022277_20550</name>
</gene>
<proteinExistence type="predicted"/>
<evidence type="ECO:0000256" key="4">
    <source>
        <dbReference type="ARBA" id="ARBA00023136"/>
    </source>
</evidence>
<feature type="transmembrane region" description="Helical" evidence="5">
    <location>
        <begin position="106"/>
        <end position="128"/>
    </location>
</feature>
<evidence type="ECO:0000259" key="6">
    <source>
        <dbReference type="Pfam" id="PF01694"/>
    </source>
</evidence>
<keyword evidence="7" id="KW-0645">Protease</keyword>
<evidence type="ECO:0000256" key="3">
    <source>
        <dbReference type="ARBA" id="ARBA00022989"/>
    </source>
</evidence>
<feature type="domain" description="Peptidase S54 rhomboid" evidence="6">
    <location>
        <begin position="49"/>
        <end position="177"/>
    </location>
</feature>
<dbReference type="SUPFAM" id="SSF144091">
    <property type="entry name" value="Rhomboid-like"/>
    <property type="match status" value="1"/>
</dbReference>
<dbReference type="EMBL" id="BAABBN010000007">
    <property type="protein sequence ID" value="GAA3924592.1"/>
    <property type="molecule type" value="Genomic_DNA"/>
</dbReference>
<dbReference type="InterPro" id="IPR022764">
    <property type="entry name" value="Peptidase_S54_rhomboid_dom"/>
</dbReference>
<feature type="transmembrane region" description="Helical" evidence="5">
    <location>
        <begin position="54"/>
        <end position="76"/>
    </location>
</feature>